<evidence type="ECO:0000259" key="2">
    <source>
        <dbReference type="Pfam" id="PF13193"/>
    </source>
</evidence>
<keyword evidence="4" id="KW-1185">Reference proteome</keyword>
<protein>
    <submittedName>
        <fullName evidence="3">Long-chain-fatty-acid--CoA ligase</fullName>
    </submittedName>
</protein>
<gene>
    <name evidence="3" type="ORF">JWS13_15090</name>
</gene>
<feature type="domain" description="AMP-dependent synthetase/ligase" evidence="1">
    <location>
        <begin position="8"/>
        <end position="374"/>
    </location>
</feature>
<name>A0A974ZTK3_9NOCA</name>
<sequence length="511" mass="56202">MYFTQGLHRSVQQNPDRAAVIDGDREVTFRELRARVARLAGGLQSLGARPGDRVGILATNRVEYIEYILACAWLGVISSPVNNRWSLDEMAFQIEDAGIGILVVDKPRLETAKELRTRRAELHTLVCIDGDDTDGSAVDYERMIADAEPIEDSFVDPDELALLMYTGGTTGRSKGVMLTSGQVMVSAMGATITASLDNQAQRVLHVAPFFHLAAYCGALQHIMIGSTHVLIGDFTVEALAEVISTRRVTMTTLVPTMLQWLLDYAAEHGTDLSSLQCMSYGTAPMPEPLVRKLIDEIPGIRLRQVYGMTELAPAATILTNADHYDRDHPERLRSVGRAAAHAEVRIVDPGDVEVPRGTVGEVVVRGKHMMLGYLNLPEESARALRGGWMHTGDAGYMDDHGYLFLVDRLKDMIVSGGENVYSAEVEKVVHTHPAVASCAVIGVPDEVWGERVHCVVVLEPRHTLTAEDLRDFVGERIARYKAPRTVSIVDAMPLSPVGKILKRKLRDEYVS</sequence>
<dbReference type="InterPro" id="IPR025110">
    <property type="entry name" value="AMP-bd_C"/>
</dbReference>
<dbReference type="InterPro" id="IPR042099">
    <property type="entry name" value="ANL_N_sf"/>
</dbReference>
<feature type="domain" description="AMP-binding enzyme C-terminal" evidence="2">
    <location>
        <begin position="424"/>
        <end position="499"/>
    </location>
</feature>
<dbReference type="InterPro" id="IPR045851">
    <property type="entry name" value="AMP-bd_C_sf"/>
</dbReference>
<dbReference type="Pfam" id="PF00501">
    <property type="entry name" value="AMP-binding"/>
    <property type="match status" value="1"/>
</dbReference>
<organism evidence="3 4">
    <name type="scientific">Rhodococcus pseudokoreensis</name>
    <dbReference type="NCBI Taxonomy" id="2811421"/>
    <lineage>
        <taxon>Bacteria</taxon>
        <taxon>Bacillati</taxon>
        <taxon>Actinomycetota</taxon>
        <taxon>Actinomycetes</taxon>
        <taxon>Mycobacteriales</taxon>
        <taxon>Nocardiaceae</taxon>
        <taxon>Rhodococcus</taxon>
    </lineage>
</organism>
<dbReference type="PROSITE" id="PS00455">
    <property type="entry name" value="AMP_BINDING"/>
    <property type="match status" value="1"/>
</dbReference>
<dbReference type="PANTHER" id="PTHR43201:SF32">
    <property type="entry name" value="2-SUCCINYLBENZOATE--COA LIGASE, CHLOROPLASTIC_PEROXISOMAL"/>
    <property type="match status" value="1"/>
</dbReference>
<dbReference type="Gene3D" id="3.40.50.12780">
    <property type="entry name" value="N-terminal domain of ligase-like"/>
    <property type="match status" value="1"/>
</dbReference>
<dbReference type="NCBIfam" id="NF004837">
    <property type="entry name" value="PRK06187.1"/>
    <property type="match status" value="1"/>
</dbReference>
<dbReference type="SUPFAM" id="SSF56801">
    <property type="entry name" value="Acetyl-CoA synthetase-like"/>
    <property type="match status" value="1"/>
</dbReference>
<dbReference type="InterPro" id="IPR000873">
    <property type="entry name" value="AMP-dep_synth/lig_dom"/>
</dbReference>
<dbReference type="EMBL" id="CP070619">
    <property type="protein sequence ID" value="QSE89856.1"/>
    <property type="molecule type" value="Genomic_DNA"/>
</dbReference>
<dbReference type="GO" id="GO:0016874">
    <property type="term" value="F:ligase activity"/>
    <property type="evidence" value="ECO:0007669"/>
    <property type="project" value="UniProtKB-KW"/>
</dbReference>
<dbReference type="InterPro" id="IPR020845">
    <property type="entry name" value="AMP-binding_CS"/>
</dbReference>
<dbReference type="PANTHER" id="PTHR43201">
    <property type="entry name" value="ACYL-COA SYNTHETASE"/>
    <property type="match status" value="1"/>
</dbReference>
<keyword evidence="3" id="KW-0436">Ligase</keyword>
<dbReference type="CDD" id="cd17631">
    <property type="entry name" value="FACL_FadD13-like"/>
    <property type="match status" value="1"/>
</dbReference>
<evidence type="ECO:0000313" key="3">
    <source>
        <dbReference type="EMBL" id="QSE89856.1"/>
    </source>
</evidence>
<dbReference type="Gene3D" id="3.30.300.30">
    <property type="match status" value="1"/>
</dbReference>
<reference evidence="3 4" key="1">
    <citation type="journal article" date="2021" name="Microbiol. Resour. Announc.">
        <title>Complete Genome Sequences of Two Rhodococcus sp. Strains with Large and Linear Chromosomes, Isolated from Apple Rhizosphere.</title>
        <authorList>
            <person name="Benning S."/>
            <person name="Brugnone N."/>
            <person name="Siani R."/>
            <person name="Kublik S."/>
            <person name="Schloter M."/>
            <person name="Rad V."/>
        </authorList>
    </citation>
    <scope>NUCLEOTIDE SEQUENCE [LARGE SCALE GENOMIC DNA]</scope>
    <source>
        <strain evidence="3 4">R79</strain>
    </source>
</reference>
<dbReference type="RefSeq" id="WP_206006385.1">
    <property type="nucleotide sequence ID" value="NZ_CP070619.1"/>
</dbReference>
<dbReference type="Pfam" id="PF13193">
    <property type="entry name" value="AMP-binding_C"/>
    <property type="match status" value="1"/>
</dbReference>
<evidence type="ECO:0000259" key="1">
    <source>
        <dbReference type="Pfam" id="PF00501"/>
    </source>
</evidence>
<accession>A0A974ZTK3</accession>
<dbReference type="Proteomes" id="UP000662986">
    <property type="component" value="Chromosome"/>
</dbReference>
<proteinExistence type="predicted"/>
<evidence type="ECO:0000313" key="4">
    <source>
        <dbReference type="Proteomes" id="UP000662986"/>
    </source>
</evidence>
<reference evidence="3 4" key="2">
    <citation type="journal article" date="2022" name="Arch. Microbiol.">
        <title>Rhodococcus pseudokoreensis sp. nov. isolated from the rhizosphere of young M26 apple rootstocks.</title>
        <authorList>
            <person name="Kampfer P."/>
            <person name="Glaeser S.P."/>
            <person name="Blom J."/>
            <person name="Wolf J."/>
            <person name="Benning S."/>
            <person name="Schloter M."/>
            <person name="Neumann-Schaal M."/>
        </authorList>
    </citation>
    <scope>NUCLEOTIDE SEQUENCE [LARGE SCALE GENOMIC DNA]</scope>
    <source>
        <strain evidence="3 4">R79</strain>
    </source>
</reference>